<sequence length="178" mass="19506">MQPYLVILTTTLFLSLSFTSQAADPITSVYTALDGATCKTLESSEEGGGWYKGRCNGINAYKLLVMESDLRQTITVLDPKQKEFPLELWSTVSSGFSSLGAKAEWRVKKQGNKTQPLALIVRFNVSENPEQPEKNTSYLVVSKITAQQICVTDIVKPQAKANELARKLADQAGAKACK</sequence>
<dbReference type="STRING" id="92487.SAMN02745130_01733"/>
<name>A0A1T4WIG6_9GAMM</name>
<gene>
    <name evidence="2" type="ORF">SAMN02745130_01733</name>
</gene>
<accession>A0A1T4WIG6</accession>
<organism evidence="2 3">
    <name type="scientific">Thiothrix eikelboomii</name>
    <dbReference type="NCBI Taxonomy" id="92487"/>
    <lineage>
        <taxon>Bacteria</taxon>
        <taxon>Pseudomonadati</taxon>
        <taxon>Pseudomonadota</taxon>
        <taxon>Gammaproteobacteria</taxon>
        <taxon>Thiotrichales</taxon>
        <taxon>Thiotrichaceae</taxon>
        <taxon>Thiothrix</taxon>
    </lineage>
</organism>
<feature type="signal peptide" evidence="1">
    <location>
        <begin position="1"/>
        <end position="22"/>
    </location>
</feature>
<evidence type="ECO:0000256" key="1">
    <source>
        <dbReference type="SAM" id="SignalP"/>
    </source>
</evidence>
<evidence type="ECO:0000313" key="2">
    <source>
        <dbReference type="EMBL" id="SKA77110.1"/>
    </source>
</evidence>
<feature type="chain" id="PRO_5012639966" evidence="1">
    <location>
        <begin position="23"/>
        <end position="178"/>
    </location>
</feature>
<dbReference type="OrthoDB" id="70361at2"/>
<reference evidence="2 3" key="1">
    <citation type="submission" date="2017-02" db="EMBL/GenBank/DDBJ databases">
        <authorList>
            <person name="Peterson S.W."/>
        </authorList>
    </citation>
    <scope>NUCLEOTIDE SEQUENCE [LARGE SCALE GENOMIC DNA]</scope>
    <source>
        <strain evidence="2 3">ATCC 49788</strain>
    </source>
</reference>
<proteinExistence type="predicted"/>
<evidence type="ECO:0000313" key="3">
    <source>
        <dbReference type="Proteomes" id="UP000190460"/>
    </source>
</evidence>
<keyword evidence="3" id="KW-1185">Reference proteome</keyword>
<keyword evidence="1" id="KW-0732">Signal</keyword>
<dbReference type="RefSeq" id="WP_078922202.1">
    <property type="nucleotide sequence ID" value="NZ_FUYB01000006.1"/>
</dbReference>
<dbReference type="Proteomes" id="UP000190460">
    <property type="component" value="Unassembled WGS sequence"/>
</dbReference>
<protein>
    <submittedName>
        <fullName evidence="2">Uncharacterized protein</fullName>
    </submittedName>
</protein>
<dbReference type="AlphaFoldDB" id="A0A1T4WIG6"/>
<dbReference type="EMBL" id="FUYB01000006">
    <property type="protein sequence ID" value="SKA77110.1"/>
    <property type="molecule type" value="Genomic_DNA"/>
</dbReference>